<keyword evidence="5" id="KW-1185">Reference proteome</keyword>
<accession>R2QMP1</accession>
<dbReference type="InterPro" id="IPR025711">
    <property type="entry name" value="PepSY"/>
</dbReference>
<keyword evidence="2" id="KW-0732">Signal</keyword>
<organism evidence="4 5">
    <name type="scientific">Enterococcus pallens ATCC BAA-351</name>
    <dbReference type="NCBI Taxonomy" id="1158607"/>
    <lineage>
        <taxon>Bacteria</taxon>
        <taxon>Bacillati</taxon>
        <taxon>Bacillota</taxon>
        <taxon>Bacilli</taxon>
        <taxon>Lactobacillales</taxon>
        <taxon>Enterococcaceae</taxon>
        <taxon>Enterococcus</taxon>
    </lineage>
</organism>
<dbReference type="STRING" id="160454.RV10_GL000804"/>
<dbReference type="Proteomes" id="UP000013782">
    <property type="component" value="Unassembled WGS sequence"/>
</dbReference>
<reference evidence="4 5" key="1">
    <citation type="submission" date="2013-02" db="EMBL/GenBank/DDBJ databases">
        <title>The Genome Sequence of Enterococcus pallens BAA-351.</title>
        <authorList>
            <consortium name="The Broad Institute Genome Sequencing Platform"/>
            <consortium name="The Broad Institute Genome Sequencing Center for Infectious Disease"/>
            <person name="Earl A.M."/>
            <person name="Gilmore M.S."/>
            <person name="Lebreton F."/>
            <person name="Walker B."/>
            <person name="Young S.K."/>
            <person name="Zeng Q."/>
            <person name="Gargeya S."/>
            <person name="Fitzgerald M."/>
            <person name="Haas B."/>
            <person name="Abouelleil A."/>
            <person name="Alvarado L."/>
            <person name="Arachchi H.M."/>
            <person name="Berlin A.M."/>
            <person name="Chapman S.B."/>
            <person name="Dewar J."/>
            <person name="Goldberg J."/>
            <person name="Griggs A."/>
            <person name="Gujja S."/>
            <person name="Hansen M."/>
            <person name="Howarth C."/>
            <person name="Imamovic A."/>
            <person name="Larimer J."/>
            <person name="McCowan C."/>
            <person name="Murphy C."/>
            <person name="Neiman D."/>
            <person name="Pearson M."/>
            <person name="Priest M."/>
            <person name="Roberts A."/>
            <person name="Saif S."/>
            <person name="Shea T."/>
            <person name="Sisk P."/>
            <person name="Sykes S."/>
            <person name="Wortman J."/>
            <person name="Nusbaum C."/>
            <person name="Birren B."/>
        </authorList>
    </citation>
    <scope>NUCLEOTIDE SEQUENCE [LARGE SCALE GENOMIC DNA]</scope>
    <source>
        <strain evidence="4 5">ATCC BAA-351</strain>
    </source>
</reference>
<feature type="domain" description="PepSY" evidence="3">
    <location>
        <begin position="53"/>
        <end position="105"/>
    </location>
</feature>
<dbReference type="AlphaFoldDB" id="R2QMP1"/>
<feature type="region of interest" description="Disordered" evidence="1">
    <location>
        <begin position="20"/>
        <end position="47"/>
    </location>
</feature>
<dbReference type="OrthoDB" id="2943484at2"/>
<dbReference type="eggNOG" id="COG3212">
    <property type="taxonomic scope" value="Bacteria"/>
</dbReference>
<evidence type="ECO:0000256" key="2">
    <source>
        <dbReference type="SAM" id="SignalP"/>
    </source>
</evidence>
<feature type="domain" description="PepSY" evidence="3">
    <location>
        <begin position="135"/>
        <end position="192"/>
    </location>
</feature>
<name>R2QMP1_9ENTE</name>
<feature type="chain" id="PRO_5038965585" description="PepSY domain-containing protein" evidence="2">
    <location>
        <begin position="18"/>
        <end position="195"/>
    </location>
</feature>
<feature type="signal peptide" evidence="2">
    <location>
        <begin position="1"/>
        <end position="17"/>
    </location>
</feature>
<comment type="caution">
    <text evidence="4">The sequence shown here is derived from an EMBL/GenBank/DDBJ whole genome shotgun (WGS) entry which is preliminary data.</text>
</comment>
<dbReference type="HOGENOM" id="CLU_067057_0_0_9"/>
<proteinExistence type="predicted"/>
<evidence type="ECO:0000256" key="1">
    <source>
        <dbReference type="SAM" id="MobiDB-lite"/>
    </source>
</evidence>
<evidence type="ECO:0000259" key="3">
    <source>
        <dbReference type="Pfam" id="PF03413"/>
    </source>
</evidence>
<dbReference type="PROSITE" id="PS51257">
    <property type="entry name" value="PROKAR_LIPOPROTEIN"/>
    <property type="match status" value="1"/>
</dbReference>
<dbReference type="RefSeq" id="WP_010755573.1">
    <property type="nucleotide sequence ID" value="NZ_ASWD01000002.1"/>
</dbReference>
<dbReference type="EMBL" id="AJAQ01000001">
    <property type="protein sequence ID" value="EOH97842.1"/>
    <property type="molecule type" value="Genomic_DNA"/>
</dbReference>
<dbReference type="PATRIC" id="fig|1158607.3.peg.513"/>
<gene>
    <name evidence="4" type="ORF">UAU_00510</name>
</gene>
<dbReference type="Gene3D" id="3.10.450.40">
    <property type="match status" value="2"/>
</dbReference>
<sequence length="195" mass="21680">MKKIALTIVLLSTLTLAGCSHQGSNPPPAEPEPASSSMSSDTNQSKVGIVQLKVSTEDAIQRYRETYPDTDITSISLEYKLGRPIYQIEGVDDTKEYELTINADTNDILQQQDENLDHDDQNKRQEEALQLDGILNADKVAEIAHSNARGSVVEMELTKDLGTTYWEVKLEDGKLETELKIDAQTGNILEKEQDD</sequence>
<evidence type="ECO:0000313" key="4">
    <source>
        <dbReference type="EMBL" id="EOH97842.1"/>
    </source>
</evidence>
<protein>
    <recommendedName>
        <fullName evidence="3">PepSY domain-containing protein</fullName>
    </recommendedName>
</protein>
<evidence type="ECO:0000313" key="5">
    <source>
        <dbReference type="Proteomes" id="UP000013782"/>
    </source>
</evidence>
<dbReference type="Pfam" id="PF03413">
    <property type="entry name" value="PepSY"/>
    <property type="match status" value="2"/>
</dbReference>